<evidence type="ECO:0000313" key="3">
    <source>
        <dbReference type="EMBL" id="PWE87595.1"/>
    </source>
</evidence>
<reference evidence="3 4" key="1">
    <citation type="submission" date="2014-09" db="EMBL/GenBank/DDBJ databases">
        <title>Butyrate-producing bacteria isolated from human gut.</title>
        <authorList>
            <person name="Zhang Q."/>
            <person name="Zhao L."/>
        </authorList>
    </citation>
    <scope>NUCLEOTIDE SEQUENCE [LARGE SCALE GENOMIC DNA]</scope>
    <source>
        <strain evidence="3 4">21</strain>
    </source>
</reference>
<name>A0A2V1JVT3_EUBRA</name>
<protein>
    <recommendedName>
        <fullName evidence="5">Glycosyltransferase</fullName>
    </recommendedName>
</protein>
<feature type="domain" description="Glycosyl transferase family 1" evidence="1">
    <location>
        <begin position="195"/>
        <end position="346"/>
    </location>
</feature>
<dbReference type="GO" id="GO:0016757">
    <property type="term" value="F:glycosyltransferase activity"/>
    <property type="evidence" value="ECO:0007669"/>
    <property type="project" value="InterPro"/>
</dbReference>
<dbReference type="InterPro" id="IPR001296">
    <property type="entry name" value="Glyco_trans_1"/>
</dbReference>
<dbReference type="PANTHER" id="PTHR12526">
    <property type="entry name" value="GLYCOSYLTRANSFERASE"/>
    <property type="match status" value="1"/>
</dbReference>
<evidence type="ECO:0000259" key="1">
    <source>
        <dbReference type="Pfam" id="PF00534"/>
    </source>
</evidence>
<accession>A0A2V1JVT3</accession>
<gene>
    <name evidence="3" type="ORF">LG34_02900</name>
</gene>
<sequence>MAYKVLNLLSDGGVGGIENLCKCISDIRTEENCFCCLFEEGAIYEEMKKNGDAVSLVSCGSKKVTKERIRALLSLAKKYDIIVVHHSAIVIQFYYSLLKFLLPGKKYVLVAHSCFSPEFYYDYSSNFKNKVRAWLQKHVLNISDRVVFVSKAGEKSYRDYFKIPDSKCRVVYNGVVPQTEYRKPKKGAVERNHIFKIVFIGRLEKIKGVHLLIEATDELRKKYPVQLEVVGYGGEQENLQMMSEKLGLGEIVHFAGMQRDIGKYLKTADIFVYPSICEEVFGISLVEAMSYGVPCVANEVGGIPEIITEHKNGVLTSEKTGKAVAEAIASLIEAYYEGKADEIAENCYETAQYFSIDHTVEGLEKCYMELVNRK</sequence>
<dbReference type="SUPFAM" id="SSF53756">
    <property type="entry name" value="UDP-Glycosyltransferase/glycogen phosphorylase"/>
    <property type="match status" value="1"/>
</dbReference>
<comment type="caution">
    <text evidence="3">The sequence shown here is derived from an EMBL/GenBank/DDBJ whole genome shotgun (WGS) entry which is preliminary data.</text>
</comment>
<dbReference type="Pfam" id="PF00534">
    <property type="entry name" value="Glycos_transf_1"/>
    <property type="match status" value="1"/>
</dbReference>
<dbReference type="RefSeq" id="WP_109214775.1">
    <property type="nucleotide sequence ID" value="NZ_JAQEGP010000005.1"/>
</dbReference>
<evidence type="ECO:0000313" key="4">
    <source>
        <dbReference type="Proteomes" id="UP000245288"/>
    </source>
</evidence>
<dbReference type="AlphaFoldDB" id="A0A2V1JVT3"/>
<proteinExistence type="predicted"/>
<dbReference type="CDD" id="cd03801">
    <property type="entry name" value="GT4_PimA-like"/>
    <property type="match status" value="1"/>
</dbReference>
<dbReference type="Proteomes" id="UP000245288">
    <property type="component" value="Unassembled WGS sequence"/>
</dbReference>
<evidence type="ECO:0000259" key="2">
    <source>
        <dbReference type="Pfam" id="PF13439"/>
    </source>
</evidence>
<dbReference type="InterPro" id="IPR028098">
    <property type="entry name" value="Glyco_trans_4-like_N"/>
</dbReference>
<dbReference type="Pfam" id="PF13439">
    <property type="entry name" value="Glyco_transf_4"/>
    <property type="match status" value="1"/>
</dbReference>
<dbReference type="Gene3D" id="3.40.50.2000">
    <property type="entry name" value="Glycogen Phosphorylase B"/>
    <property type="match status" value="2"/>
</dbReference>
<dbReference type="EMBL" id="JRFU01000028">
    <property type="protein sequence ID" value="PWE87595.1"/>
    <property type="molecule type" value="Genomic_DNA"/>
</dbReference>
<feature type="domain" description="Glycosyltransferase subfamily 4-like N-terminal" evidence="2">
    <location>
        <begin position="66"/>
        <end position="177"/>
    </location>
</feature>
<dbReference type="OrthoDB" id="9771846at2"/>
<evidence type="ECO:0008006" key="5">
    <source>
        <dbReference type="Google" id="ProtNLM"/>
    </source>
</evidence>
<keyword evidence="4" id="KW-1185">Reference proteome</keyword>
<organism evidence="3 4">
    <name type="scientific">Eubacterium ramulus</name>
    <dbReference type="NCBI Taxonomy" id="39490"/>
    <lineage>
        <taxon>Bacteria</taxon>
        <taxon>Bacillati</taxon>
        <taxon>Bacillota</taxon>
        <taxon>Clostridia</taxon>
        <taxon>Eubacteriales</taxon>
        <taxon>Eubacteriaceae</taxon>
        <taxon>Eubacterium</taxon>
    </lineage>
</organism>